<proteinExistence type="predicted"/>
<name>A0A6C0KQF9_9ZZZZ</name>
<dbReference type="AlphaFoldDB" id="A0A6C0KQF9"/>
<accession>A0A6C0KQF9</accession>
<keyword evidence="1" id="KW-0812">Transmembrane</keyword>
<protein>
    <submittedName>
        <fullName evidence="2">Uncharacterized protein</fullName>
    </submittedName>
</protein>
<reference evidence="2" key="1">
    <citation type="journal article" date="2020" name="Nature">
        <title>Giant virus diversity and host interactions through global metagenomics.</title>
        <authorList>
            <person name="Schulz F."/>
            <person name="Roux S."/>
            <person name="Paez-Espino D."/>
            <person name="Jungbluth S."/>
            <person name="Walsh D.A."/>
            <person name="Denef V.J."/>
            <person name="McMahon K.D."/>
            <person name="Konstantinidis K.T."/>
            <person name="Eloe-Fadrosh E.A."/>
            <person name="Kyrpides N.C."/>
            <person name="Woyke T."/>
        </authorList>
    </citation>
    <scope>NUCLEOTIDE SEQUENCE</scope>
    <source>
        <strain evidence="2">GVMAG-S-3300013014-136</strain>
    </source>
</reference>
<keyword evidence="1" id="KW-1133">Transmembrane helix</keyword>
<feature type="transmembrane region" description="Helical" evidence="1">
    <location>
        <begin position="6"/>
        <end position="26"/>
    </location>
</feature>
<organism evidence="2">
    <name type="scientific">viral metagenome</name>
    <dbReference type="NCBI Taxonomy" id="1070528"/>
    <lineage>
        <taxon>unclassified sequences</taxon>
        <taxon>metagenomes</taxon>
        <taxon>organismal metagenomes</taxon>
    </lineage>
</organism>
<evidence type="ECO:0000256" key="1">
    <source>
        <dbReference type="SAM" id="Phobius"/>
    </source>
</evidence>
<evidence type="ECO:0000313" key="2">
    <source>
        <dbReference type="EMBL" id="QHU20202.1"/>
    </source>
</evidence>
<dbReference type="EMBL" id="MN740963">
    <property type="protein sequence ID" value="QHU20202.1"/>
    <property type="molecule type" value="Genomic_DNA"/>
</dbReference>
<sequence length="103" mass="11741">MVSERIQWIIVVLLALILLLVGVICYNKDNYFYDFALEGNAPQENPYIRKFFEDTGGDVDQSITTRRKLIACEKCMGIKQTPNACQACHSYVKGNKFIKEGVM</sequence>
<keyword evidence="1" id="KW-0472">Membrane</keyword>